<reference evidence="2" key="1">
    <citation type="journal article" date="2014" name="Environ. Microbiol.">
        <title>Comparative genomics of the marine bacterial genus Glaciecola reveals the high degree of genomic diversity and genomic characteristic for cold adaptation.</title>
        <authorList>
            <person name="Qin Q.L."/>
            <person name="Xie B.B."/>
            <person name="Yu Y."/>
            <person name="Shu Y.L."/>
            <person name="Rong J.C."/>
            <person name="Zhang Y.J."/>
            <person name="Zhao D.L."/>
            <person name="Chen X.L."/>
            <person name="Zhang X.Y."/>
            <person name="Chen B."/>
            <person name="Zhou B.C."/>
            <person name="Zhang Y.Z."/>
        </authorList>
    </citation>
    <scope>NUCLEOTIDE SEQUENCE [LARGE SCALE GENOMIC DNA]</scope>
    <source>
        <strain evidence="2">LMG 21857</strain>
    </source>
</reference>
<dbReference type="OrthoDB" id="8753482at2"/>
<accession>K6ZWS3</accession>
<evidence type="ECO:0000313" key="2">
    <source>
        <dbReference type="Proteomes" id="UP000006322"/>
    </source>
</evidence>
<evidence type="ECO:0000313" key="1">
    <source>
        <dbReference type="EMBL" id="GAC34697.1"/>
    </source>
</evidence>
<proteinExistence type="predicted"/>
<dbReference type="AlphaFoldDB" id="K6ZWS3"/>
<gene>
    <name evidence="1" type="ORF">GPLA_3816</name>
</gene>
<dbReference type="STRING" id="1129793.GPLA_3816"/>
<comment type="caution">
    <text evidence="1">The sequence shown here is derived from an EMBL/GenBank/DDBJ whole genome shotgun (WGS) entry which is preliminary data.</text>
</comment>
<organism evidence="1 2">
    <name type="scientific">Paraglaciecola polaris LMG 21857</name>
    <dbReference type="NCBI Taxonomy" id="1129793"/>
    <lineage>
        <taxon>Bacteria</taxon>
        <taxon>Pseudomonadati</taxon>
        <taxon>Pseudomonadota</taxon>
        <taxon>Gammaproteobacteria</taxon>
        <taxon>Alteromonadales</taxon>
        <taxon>Alteromonadaceae</taxon>
        <taxon>Paraglaciecola</taxon>
    </lineage>
</organism>
<sequence>MKPIFDITPLIGTDTIKLNATRETLLIALNQPTKAIKKYPERQQLSDALYRNDLHISYQGQPAVVESIEFAFSDLYEVSLLGESILSLPTKSALAKVEAITGCKPITNDDGFTYEFSESGIWLWRESNDNFDENGFYFFTIGVRCI</sequence>
<name>K6ZWS3_9ALTE</name>
<dbReference type="RefSeq" id="WP_007106462.1">
    <property type="nucleotide sequence ID" value="NZ_BAER01000115.1"/>
</dbReference>
<dbReference type="EMBL" id="BAER01000115">
    <property type="protein sequence ID" value="GAC34697.1"/>
    <property type="molecule type" value="Genomic_DNA"/>
</dbReference>
<protein>
    <submittedName>
        <fullName evidence="1">Uncharacterized protein</fullName>
    </submittedName>
</protein>
<dbReference type="Proteomes" id="UP000006322">
    <property type="component" value="Unassembled WGS sequence"/>
</dbReference>
<keyword evidence="2" id="KW-1185">Reference proteome</keyword>